<dbReference type="AlphaFoldDB" id="A0A8X6UWP4"/>
<comment type="caution">
    <text evidence="1">The sequence shown here is derived from an EMBL/GenBank/DDBJ whole genome shotgun (WGS) entry which is preliminary data.</text>
</comment>
<name>A0A8X6UWP4_TRICX</name>
<dbReference type="Proteomes" id="UP000887159">
    <property type="component" value="Unassembled WGS sequence"/>
</dbReference>
<organism evidence="1 2">
    <name type="scientific">Trichonephila clavipes</name>
    <name type="common">Golden silk orbweaver</name>
    <name type="synonym">Nephila clavipes</name>
    <dbReference type="NCBI Taxonomy" id="2585209"/>
    <lineage>
        <taxon>Eukaryota</taxon>
        <taxon>Metazoa</taxon>
        <taxon>Ecdysozoa</taxon>
        <taxon>Arthropoda</taxon>
        <taxon>Chelicerata</taxon>
        <taxon>Arachnida</taxon>
        <taxon>Araneae</taxon>
        <taxon>Araneomorphae</taxon>
        <taxon>Entelegynae</taxon>
        <taxon>Araneoidea</taxon>
        <taxon>Nephilidae</taxon>
        <taxon>Trichonephila</taxon>
    </lineage>
</organism>
<proteinExistence type="predicted"/>
<reference evidence="1" key="1">
    <citation type="submission" date="2020-08" db="EMBL/GenBank/DDBJ databases">
        <title>Multicomponent nature underlies the extraordinary mechanical properties of spider dragline silk.</title>
        <authorList>
            <person name="Kono N."/>
            <person name="Nakamura H."/>
            <person name="Mori M."/>
            <person name="Yoshida Y."/>
            <person name="Ohtoshi R."/>
            <person name="Malay A.D."/>
            <person name="Moran D.A.P."/>
            <person name="Tomita M."/>
            <person name="Numata K."/>
            <person name="Arakawa K."/>
        </authorList>
    </citation>
    <scope>NUCLEOTIDE SEQUENCE</scope>
</reference>
<evidence type="ECO:0000313" key="2">
    <source>
        <dbReference type="Proteomes" id="UP000887159"/>
    </source>
</evidence>
<protein>
    <submittedName>
        <fullName evidence="1">Uncharacterized protein</fullName>
    </submittedName>
</protein>
<sequence length="74" mass="8775">MHLVEEETFNDSDIINNLIDYEDGHKEPDSLRADTIYAGIQLSNKSKTFSKNRYRFRKEQEISKRASIMHIWLS</sequence>
<keyword evidence="2" id="KW-1185">Reference proteome</keyword>
<accession>A0A8X6UWP4</accession>
<dbReference type="EMBL" id="BMAU01021188">
    <property type="protein sequence ID" value="GFX95641.1"/>
    <property type="molecule type" value="Genomic_DNA"/>
</dbReference>
<gene>
    <name evidence="1" type="ORF">TNCV_4885671</name>
</gene>
<evidence type="ECO:0000313" key="1">
    <source>
        <dbReference type="EMBL" id="GFX95641.1"/>
    </source>
</evidence>